<evidence type="ECO:0000313" key="4">
    <source>
        <dbReference type="EMBL" id="QKS57199.1"/>
    </source>
</evidence>
<evidence type="ECO:0000313" key="3">
    <source>
        <dbReference type="EMBL" id="PYE42128.1"/>
    </source>
</evidence>
<dbReference type="EMBL" id="CP054614">
    <property type="protein sequence ID" value="QKS57199.1"/>
    <property type="molecule type" value="Genomic_DNA"/>
</dbReference>
<dbReference type="SUPFAM" id="SSF56563">
    <property type="entry name" value="Major capsid protein gp5"/>
    <property type="match status" value="1"/>
</dbReference>
<sequence>MRKTNFGMTREQRLDYLNTREVKDFYDRLRGKLSQTRGIVGAELTIPKTILDLLSENLEYFSKLKKYVRLRTVKGEGRQIVSTDILEAIWTDAVQFYGELKISFSGIEVEGYRVSGFISLNNCLLDGPTIDFANELEYLLGEAIGYALDKAILYGTGERMPLGFITRLADKEDSQELLISNIKKINTSSLSNGEFFKAILSGLANAKINKSRNGFVLAMNETTWKELILPEFFSVSSGILTTETGILIPALGAHVEFLNFIPHGDIAGGYMDQYLLVDFGRGKLSVSDQVRFMEDEIAFKGFKVYDGNPIYPDSFVLLNINNEEPTTQIEFAKGN</sequence>
<protein>
    <submittedName>
        <fullName evidence="3 4">Phage major capsid protein</fullName>
    </submittedName>
</protein>
<proteinExistence type="predicted"/>
<dbReference type="NCBIfam" id="TIGR01554">
    <property type="entry name" value="major_cap_HK97"/>
    <property type="match status" value="1"/>
</dbReference>
<evidence type="ECO:0000313" key="6">
    <source>
        <dbReference type="Proteomes" id="UP000509327"/>
    </source>
</evidence>
<reference evidence="4 6" key="2">
    <citation type="submission" date="2020-06" db="EMBL/GenBank/DDBJ databases">
        <title>Complete genome of Paenibacillus barcinonensis KACC11450.</title>
        <authorList>
            <person name="Kim M."/>
            <person name="Park Y.-J."/>
            <person name="Shin J.-H."/>
        </authorList>
    </citation>
    <scope>NUCLEOTIDE SEQUENCE [LARGE SCALE GENOMIC DNA]</scope>
    <source>
        <strain evidence="4 6">KACC11450</strain>
    </source>
</reference>
<dbReference type="Proteomes" id="UP000247790">
    <property type="component" value="Unassembled WGS sequence"/>
</dbReference>
<gene>
    <name evidence="3" type="ORF">DFQ00_14225</name>
    <name evidence="4" type="ORF">HUB98_13320</name>
</gene>
<dbReference type="Proteomes" id="UP000509327">
    <property type="component" value="Chromosome"/>
</dbReference>
<accession>A0A2V4VIH6</accession>
<dbReference type="AlphaFoldDB" id="A0A2V4VIH6"/>
<evidence type="ECO:0000313" key="5">
    <source>
        <dbReference type="Proteomes" id="UP000247790"/>
    </source>
</evidence>
<evidence type="ECO:0000256" key="1">
    <source>
        <dbReference type="ARBA" id="ARBA00004328"/>
    </source>
</evidence>
<organism evidence="3 5">
    <name type="scientific">Paenibacillus barcinonensis</name>
    <dbReference type="NCBI Taxonomy" id="198119"/>
    <lineage>
        <taxon>Bacteria</taxon>
        <taxon>Bacillati</taxon>
        <taxon>Bacillota</taxon>
        <taxon>Bacilli</taxon>
        <taxon>Bacillales</taxon>
        <taxon>Paenibacillaceae</taxon>
        <taxon>Paenibacillus</taxon>
    </lineage>
</organism>
<reference evidence="3 5" key="1">
    <citation type="submission" date="2018-06" db="EMBL/GenBank/DDBJ databases">
        <title>Genomic Encyclopedia of Type Strains, Phase III (KMG-III): the genomes of soil and plant-associated and newly described type strains.</title>
        <authorList>
            <person name="Whitman W."/>
        </authorList>
    </citation>
    <scope>NUCLEOTIDE SEQUENCE [LARGE SCALE GENOMIC DNA]</scope>
    <source>
        <strain evidence="3 5">CECT 7022</strain>
    </source>
</reference>
<dbReference type="InterPro" id="IPR054612">
    <property type="entry name" value="Phage_capsid-like_C"/>
</dbReference>
<dbReference type="InterPro" id="IPR024455">
    <property type="entry name" value="Phage_capsid"/>
</dbReference>
<dbReference type="EMBL" id="QJSW01000042">
    <property type="protein sequence ID" value="PYE42128.1"/>
    <property type="molecule type" value="Genomic_DNA"/>
</dbReference>
<keyword evidence="6" id="KW-1185">Reference proteome</keyword>
<dbReference type="RefSeq" id="WP_110899716.1">
    <property type="nucleotide sequence ID" value="NZ_CP054614.1"/>
</dbReference>
<feature type="domain" description="Phage capsid-like C-terminal" evidence="2">
    <location>
        <begin position="44"/>
        <end position="319"/>
    </location>
</feature>
<dbReference type="OrthoDB" id="64791at2"/>
<name>A0A2V4VIH6_PAEBA</name>
<dbReference type="Pfam" id="PF05065">
    <property type="entry name" value="Phage_capsid"/>
    <property type="match status" value="1"/>
</dbReference>
<comment type="subcellular location">
    <subcellularLocation>
        <location evidence="1">Virion</location>
    </subcellularLocation>
</comment>
<evidence type="ECO:0000259" key="2">
    <source>
        <dbReference type="Pfam" id="PF05065"/>
    </source>
</evidence>